<dbReference type="NCBIfam" id="TIGR02226">
    <property type="entry name" value="two_anch"/>
    <property type="match status" value="1"/>
</dbReference>
<feature type="transmembrane region" description="Helical" evidence="5">
    <location>
        <begin position="6"/>
        <end position="26"/>
    </location>
</feature>
<keyword evidence="3 5" id="KW-1133">Transmembrane helix</keyword>
<keyword evidence="2 5" id="KW-0812">Transmembrane</keyword>
<dbReference type="SMART" id="SM00327">
    <property type="entry name" value="VWA"/>
    <property type="match status" value="1"/>
</dbReference>
<name>A0ABV4CT79_9BACT</name>
<evidence type="ECO:0000259" key="6">
    <source>
        <dbReference type="PROSITE" id="PS50234"/>
    </source>
</evidence>
<dbReference type="PROSITE" id="PS50234">
    <property type="entry name" value="VWFA"/>
    <property type="match status" value="1"/>
</dbReference>
<gene>
    <name evidence="7" type="ORF">AAK873_03090</name>
</gene>
<dbReference type="Gene3D" id="3.40.50.410">
    <property type="entry name" value="von Willebrand factor, type A domain"/>
    <property type="match status" value="1"/>
</dbReference>
<evidence type="ECO:0000313" key="7">
    <source>
        <dbReference type="EMBL" id="MEY8244603.1"/>
    </source>
</evidence>
<dbReference type="Proteomes" id="UP001565200">
    <property type="component" value="Unassembled WGS sequence"/>
</dbReference>
<sequence>MFSFANPYLLYLLFLIPAITGLYLLSRYSRKRKLKRYGKLAVLSPLMPDASRYKPWIKITLQLLAVAALVFVLARPRAGAKEEVSEVQGIEVMICLDVSNSMLASSTDDPKGVSRLQRAKLVLEKLIDKLDNDKVGLIVFAGDAYTQLPITSDFVSAKMFLNSISTEMVPTQGTSIGAAIEMAMSSFTPTDDMQKAIIVITDGESFDDDPIAATQTAVKQGIQVDVIGLGSTKGSLIPIGRNGQFMKDDEGNPVTTRLDEAMAQKIAETGEGIYVQGASSTVVKDIDEQLDTLAKSDLEKVIYSASAEQFPVFGWLALALVILDIFMLDRKVGWLKKINFFSK</sequence>
<evidence type="ECO:0000256" key="5">
    <source>
        <dbReference type="SAM" id="Phobius"/>
    </source>
</evidence>
<dbReference type="InterPro" id="IPR050768">
    <property type="entry name" value="UPF0353/GerABKA_families"/>
</dbReference>
<proteinExistence type="predicted"/>
<dbReference type="InterPro" id="IPR002035">
    <property type="entry name" value="VWF_A"/>
</dbReference>
<dbReference type="InterPro" id="IPR036465">
    <property type="entry name" value="vWFA_dom_sf"/>
</dbReference>
<dbReference type="RefSeq" id="WP_121699260.1">
    <property type="nucleotide sequence ID" value="NZ_JBCLPP010000006.1"/>
</dbReference>
<evidence type="ECO:0000256" key="2">
    <source>
        <dbReference type="ARBA" id="ARBA00022692"/>
    </source>
</evidence>
<comment type="caution">
    <text evidence="7">The sequence shown here is derived from an EMBL/GenBank/DDBJ whole genome shotgun (WGS) entry which is preliminary data.</text>
</comment>
<dbReference type="PANTHER" id="PTHR22550">
    <property type="entry name" value="SPORE GERMINATION PROTEIN"/>
    <property type="match status" value="1"/>
</dbReference>
<dbReference type="PANTHER" id="PTHR22550:SF5">
    <property type="entry name" value="LEUCINE ZIPPER PROTEIN 4"/>
    <property type="match status" value="1"/>
</dbReference>
<dbReference type="Pfam" id="PF13519">
    <property type="entry name" value="VWA_2"/>
    <property type="match status" value="1"/>
</dbReference>
<dbReference type="EMBL" id="JBCLPP010000006">
    <property type="protein sequence ID" value="MEY8244603.1"/>
    <property type="molecule type" value="Genomic_DNA"/>
</dbReference>
<dbReference type="Pfam" id="PF07584">
    <property type="entry name" value="BatA"/>
    <property type="match status" value="1"/>
</dbReference>
<evidence type="ECO:0000256" key="1">
    <source>
        <dbReference type="ARBA" id="ARBA00022475"/>
    </source>
</evidence>
<evidence type="ECO:0000256" key="4">
    <source>
        <dbReference type="ARBA" id="ARBA00023136"/>
    </source>
</evidence>
<organism evidence="7 8">
    <name type="scientific">Heminiphilus faecis</name>
    <dbReference type="NCBI Taxonomy" id="2601703"/>
    <lineage>
        <taxon>Bacteria</taxon>
        <taxon>Pseudomonadati</taxon>
        <taxon>Bacteroidota</taxon>
        <taxon>Bacteroidia</taxon>
        <taxon>Bacteroidales</taxon>
        <taxon>Muribaculaceae</taxon>
        <taxon>Heminiphilus</taxon>
    </lineage>
</organism>
<evidence type="ECO:0000313" key="8">
    <source>
        <dbReference type="Proteomes" id="UP001565200"/>
    </source>
</evidence>
<dbReference type="InterPro" id="IPR011933">
    <property type="entry name" value="Double_TM_dom"/>
</dbReference>
<keyword evidence="8" id="KW-1185">Reference proteome</keyword>
<feature type="domain" description="VWFA" evidence="6">
    <location>
        <begin position="91"/>
        <end position="266"/>
    </location>
</feature>
<accession>A0ABV4CT79</accession>
<feature type="transmembrane region" description="Helical" evidence="5">
    <location>
        <begin position="310"/>
        <end position="328"/>
    </location>
</feature>
<reference evidence="7 8" key="1">
    <citation type="submission" date="2024-03" db="EMBL/GenBank/DDBJ databases">
        <title>Mouse gut bacterial collection (mGBC) of GemPharmatech.</title>
        <authorList>
            <person name="He Y."/>
            <person name="Dong L."/>
            <person name="Wu D."/>
            <person name="Gao X."/>
            <person name="Lin Z."/>
        </authorList>
    </citation>
    <scope>NUCLEOTIDE SEQUENCE [LARGE SCALE GENOMIC DNA]</scope>
    <source>
        <strain evidence="7 8">54-13</strain>
    </source>
</reference>
<keyword evidence="4 5" id="KW-0472">Membrane</keyword>
<evidence type="ECO:0000256" key="3">
    <source>
        <dbReference type="ARBA" id="ARBA00022989"/>
    </source>
</evidence>
<protein>
    <submittedName>
        <fullName evidence="7">VWA domain-containing protein</fullName>
    </submittedName>
</protein>
<keyword evidence="1" id="KW-1003">Cell membrane</keyword>
<dbReference type="SUPFAM" id="SSF53300">
    <property type="entry name" value="vWA-like"/>
    <property type="match status" value="1"/>
</dbReference>
<dbReference type="InterPro" id="IPR024163">
    <property type="entry name" value="Aerotolerance_reg_N"/>
</dbReference>